<dbReference type="InterPro" id="IPR006578">
    <property type="entry name" value="MADF-dom"/>
</dbReference>
<feature type="region of interest" description="Disordered" evidence="2">
    <location>
        <begin position="1"/>
        <end position="33"/>
    </location>
</feature>
<evidence type="ECO:0008006" key="7">
    <source>
        <dbReference type="Google" id="ProtNLM"/>
    </source>
</evidence>
<feature type="domain" description="MADF" evidence="3">
    <location>
        <begin position="37"/>
        <end position="127"/>
    </location>
</feature>
<feature type="domain" description="BESS" evidence="4">
    <location>
        <begin position="218"/>
        <end position="257"/>
    </location>
</feature>
<feature type="compositionally biased region" description="Basic and acidic residues" evidence="2">
    <location>
        <begin position="14"/>
        <end position="28"/>
    </location>
</feature>
<dbReference type="GO" id="GO:0005667">
    <property type="term" value="C:transcription regulator complex"/>
    <property type="evidence" value="ECO:0007669"/>
    <property type="project" value="TreeGrafter"/>
</dbReference>
<dbReference type="OrthoDB" id="5990449at2759"/>
<evidence type="ECO:0000256" key="2">
    <source>
        <dbReference type="SAM" id="MobiDB-lite"/>
    </source>
</evidence>
<dbReference type="EnsemblMetazoa" id="XM_003390200.1">
    <property type="protein sequence ID" value="XP_003390248.1"/>
    <property type="gene ID" value="LOC100632937"/>
</dbReference>
<dbReference type="EnsemblMetazoa" id="Aqu2.1.15984_001">
    <property type="protein sequence ID" value="Aqu2.1.15984_001"/>
    <property type="gene ID" value="Aqu2.1.15984"/>
</dbReference>
<organism evidence="5">
    <name type="scientific">Amphimedon queenslandica</name>
    <name type="common">Sponge</name>
    <dbReference type="NCBI Taxonomy" id="400682"/>
    <lineage>
        <taxon>Eukaryota</taxon>
        <taxon>Metazoa</taxon>
        <taxon>Porifera</taxon>
        <taxon>Demospongiae</taxon>
        <taxon>Heteroscleromorpha</taxon>
        <taxon>Haplosclerida</taxon>
        <taxon>Niphatidae</taxon>
        <taxon>Amphimedon</taxon>
    </lineage>
</organism>
<dbReference type="SMART" id="SM00595">
    <property type="entry name" value="MADF"/>
    <property type="match status" value="1"/>
</dbReference>
<proteinExistence type="predicted"/>
<comment type="subcellular location">
    <subcellularLocation>
        <location evidence="1">Nucleus</location>
    </subcellularLocation>
</comment>
<dbReference type="OMA" id="HAMDANQ"/>
<keyword evidence="1" id="KW-0539">Nucleus</keyword>
<dbReference type="PANTHER" id="PTHR12243:SF67">
    <property type="entry name" value="COREPRESSOR OF PANGOLIN, ISOFORM A-RELATED"/>
    <property type="match status" value="1"/>
</dbReference>
<dbReference type="InterPro" id="IPR039353">
    <property type="entry name" value="TF_Adf1"/>
</dbReference>
<evidence type="ECO:0000313" key="5">
    <source>
        <dbReference type="EnsemblMetazoa" id="Aqu2.1.15984_001"/>
    </source>
</evidence>
<name>A0A1X7TM17_AMPQE</name>
<dbReference type="Pfam" id="PF10545">
    <property type="entry name" value="MADF_DNA_bdg"/>
    <property type="match status" value="1"/>
</dbReference>
<dbReference type="GO" id="GO:0005634">
    <property type="term" value="C:nucleus"/>
    <property type="evidence" value="ECO:0007669"/>
    <property type="project" value="UniProtKB-SubCell"/>
</dbReference>
<dbReference type="GO" id="GO:0003677">
    <property type="term" value="F:DNA binding"/>
    <property type="evidence" value="ECO:0007669"/>
    <property type="project" value="InterPro"/>
</dbReference>
<dbReference type="STRING" id="400682.A0A1X7TM17"/>
<dbReference type="AlphaFoldDB" id="A0A1X7TM17"/>
<evidence type="ECO:0000313" key="6">
    <source>
        <dbReference type="Proteomes" id="UP000007879"/>
    </source>
</evidence>
<dbReference type="Pfam" id="PF02944">
    <property type="entry name" value="BESS"/>
    <property type="match status" value="1"/>
</dbReference>
<reference evidence="5" key="2">
    <citation type="submission" date="2017-05" db="UniProtKB">
        <authorList>
            <consortium name="EnsemblMetazoa"/>
        </authorList>
    </citation>
    <scope>IDENTIFICATION</scope>
</reference>
<dbReference type="InParanoid" id="A0A1X7TM17"/>
<accession>A0A1X7TM17</accession>
<gene>
    <name evidence="5" type="primary">100632937</name>
</gene>
<dbReference type="PANTHER" id="PTHR12243">
    <property type="entry name" value="MADF DOMAIN TRANSCRIPTION FACTOR"/>
    <property type="match status" value="1"/>
</dbReference>
<dbReference type="KEGG" id="aqu:100632937"/>
<reference evidence="6" key="1">
    <citation type="journal article" date="2010" name="Nature">
        <title>The Amphimedon queenslandica genome and the evolution of animal complexity.</title>
        <authorList>
            <person name="Srivastava M."/>
            <person name="Simakov O."/>
            <person name="Chapman J."/>
            <person name="Fahey B."/>
            <person name="Gauthier M.E."/>
            <person name="Mitros T."/>
            <person name="Richards G.S."/>
            <person name="Conaco C."/>
            <person name="Dacre M."/>
            <person name="Hellsten U."/>
            <person name="Larroux C."/>
            <person name="Putnam N.H."/>
            <person name="Stanke M."/>
            <person name="Adamska M."/>
            <person name="Darling A."/>
            <person name="Degnan S.M."/>
            <person name="Oakley T.H."/>
            <person name="Plachetzki D.C."/>
            <person name="Zhai Y."/>
            <person name="Adamski M."/>
            <person name="Calcino A."/>
            <person name="Cummins S.F."/>
            <person name="Goodstein D.M."/>
            <person name="Harris C."/>
            <person name="Jackson D.J."/>
            <person name="Leys S.P."/>
            <person name="Shu S."/>
            <person name="Woodcroft B.J."/>
            <person name="Vervoort M."/>
            <person name="Kosik K.S."/>
            <person name="Manning G."/>
            <person name="Degnan B.M."/>
            <person name="Rokhsar D.S."/>
        </authorList>
    </citation>
    <scope>NUCLEOTIDE SEQUENCE [LARGE SCALE GENOMIC DNA]</scope>
</reference>
<protein>
    <recommendedName>
        <fullName evidence="7">MADF domain-containing protein</fullName>
    </recommendedName>
</protein>
<evidence type="ECO:0000259" key="3">
    <source>
        <dbReference type="PROSITE" id="PS51029"/>
    </source>
</evidence>
<dbReference type="InterPro" id="IPR004210">
    <property type="entry name" value="BESS_motif"/>
</dbReference>
<evidence type="ECO:0000259" key="4">
    <source>
        <dbReference type="PROSITE" id="PS51031"/>
    </source>
</evidence>
<keyword evidence="6" id="KW-1185">Reference proteome</keyword>
<dbReference type="PROSITE" id="PS51029">
    <property type="entry name" value="MADF"/>
    <property type="match status" value="1"/>
</dbReference>
<dbReference type="Proteomes" id="UP000007879">
    <property type="component" value="Unassembled WGS sequence"/>
</dbReference>
<evidence type="ECO:0000256" key="1">
    <source>
        <dbReference type="PROSITE-ProRule" id="PRU00371"/>
    </source>
</evidence>
<dbReference type="PROSITE" id="PS51031">
    <property type="entry name" value="BESS"/>
    <property type="match status" value="1"/>
</dbReference>
<dbReference type="GO" id="GO:0006357">
    <property type="term" value="P:regulation of transcription by RNA polymerase II"/>
    <property type="evidence" value="ECO:0007669"/>
    <property type="project" value="TreeGrafter"/>
</dbReference>
<sequence>MAEFDGPPALSTSKEADKVDSGGEDPKTTRNIRVTQDFMEEVQKYPVLYDRFSSEFKNKYIKQNAWTSVGKAFGASAEEAEKRYKSIRTSYGRYLKKKRHMPTGSGRKDVPCISEFENLDWLNIYIDHRPTVTNINNEHESDVDTCDTDDNEQVLCISDKSGSDDIVANKMKAGEKRPWSKSNSKSKIDEALVKSIGSITKILEQHPNDVKKGQEDVTDEDELFCRSLVPQLKRLPPPLKQQAKIHIQQLLFSTEFHQQWPN</sequence>